<evidence type="ECO:0000313" key="2">
    <source>
        <dbReference type="Proteomes" id="UP000593564"/>
    </source>
</evidence>
<keyword evidence="2" id="KW-1185">Reference proteome</keyword>
<evidence type="ECO:0000313" key="1">
    <source>
        <dbReference type="EMBL" id="KAF5934202.1"/>
    </source>
</evidence>
<gene>
    <name evidence="1" type="ORF">HYC85_030373</name>
</gene>
<sequence length="57" mass="6625">MWLQQLLTFQIQIEEGSLIASNGVIELILRQHDQRSWRSSLTVRNAVRWSSLSSINN</sequence>
<dbReference type="AlphaFoldDB" id="A0A7J7G0Q2"/>
<accession>A0A7J7G0Q2</accession>
<comment type="caution">
    <text evidence="1">The sequence shown here is derived from an EMBL/GenBank/DDBJ whole genome shotgun (WGS) entry which is preliminary data.</text>
</comment>
<dbReference type="EMBL" id="JACBKZ010000014">
    <property type="protein sequence ID" value="KAF5934202.1"/>
    <property type="molecule type" value="Genomic_DNA"/>
</dbReference>
<reference evidence="1 2" key="2">
    <citation type="submission" date="2020-07" db="EMBL/GenBank/DDBJ databases">
        <title>Genome assembly of wild tea tree DASZ reveals pedigree and selection history of tea varieties.</title>
        <authorList>
            <person name="Zhang W."/>
        </authorList>
    </citation>
    <scope>NUCLEOTIDE SEQUENCE [LARGE SCALE GENOMIC DNA]</scope>
    <source>
        <strain evidence="2">cv. G240</strain>
        <tissue evidence="1">Leaf</tissue>
    </source>
</reference>
<reference evidence="2" key="1">
    <citation type="journal article" date="2020" name="Nat. Commun.">
        <title>Genome assembly of wild tea tree DASZ reveals pedigree and selection history of tea varieties.</title>
        <authorList>
            <person name="Zhang W."/>
            <person name="Zhang Y."/>
            <person name="Qiu H."/>
            <person name="Guo Y."/>
            <person name="Wan H."/>
            <person name="Zhang X."/>
            <person name="Scossa F."/>
            <person name="Alseekh S."/>
            <person name="Zhang Q."/>
            <person name="Wang P."/>
            <person name="Xu L."/>
            <person name="Schmidt M.H."/>
            <person name="Jia X."/>
            <person name="Li D."/>
            <person name="Zhu A."/>
            <person name="Guo F."/>
            <person name="Chen W."/>
            <person name="Ni D."/>
            <person name="Usadel B."/>
            <person name="Fernie A.R."/>
            <person name="Wen W."/>
        </authorList>
    </citation>
    <scope>NUCLEOTIDE SEQUENCE [LARGE SCALE GENOMIC DNA]</scope>
    <source>
        <strain evidence="2">cv. G240</strain>
    </source>
</reference>
<proteinExistence type="predicted"/>
<name>A0A7J7G0Q2_CAMSI</name>
<organism evidence="1 2">
    <name type="scientific">Camellia sinensis</name>
    <name type="common">Tea plant</name>
    <name type="synonym">Thea sinensis</name>
    <dbReference type="NCBI Taxonomy" id="4442"/>
    <lineage>
        <taxon>Eukaryota</taxon>
        <taxon>Viridiplantae</taxon>
        <taxon>Streptophyta</taxon>
        <taxon>Embryophyta</taxon>
        <taxon>Tracheophyta</taxon>
        <taxon>Spermatophyta</taxon>
        <taxon>Magnoliopsida</taxon>
        <taxon>eudicotyledons</taxon>
        <taxon>Gunneridae</taxon>
        <taxon>Pentapetalae</taxon>
        <taxon>asterids</taxon>
        <taxon>Ericales</taxon>
        <taxon>Theaceae</taxon>
        <taxon>Camellia</taxon>
    </lineage>
</organism>
<dbReference type="Proteomes" id="UP000593564">
    <property type="component" value="Unassembled WGS sequence"/>
</dbReference>
<protein>
    <submittedName>
        <fullName evidence="1">Uncharacterized protein</fullName>
    </submittedName>
</protein>